<evidence type="ECO:0000313" key="7">
    <source>
        <dbReference type="Proteomes" id="UP000694546"/>
    </source>
</evidence>
<accession>A0A8C5AGU1</accession>
<dbReference type="OMA" id="HIHINFF"/>
<dbReference type="AlphaFoldDB" id="A0A8C5AGU1"/>
<keyword evidence="4" id="KW-0472">Membrane</keyword>
<dbReference type="GeneTree" id="ENSGT00940000164900"/>
<dbReference type="InterPro" id="IPR000863">
    <property type="entry name" value="Sulfotransferase_dom"/>
</dbReference>
<evidence type="ECO:0000256" key="4">
    <source>
        <dbReference type="SAM" id="Phobius"/>
    </source>
</evidence>
<organism evidence="6 7">
    <name type="scientific">Gadus morhua</name>
    <name type="common">Atlantic cod</name>
    <dbReference type="NCBI Taxonomy" id="8049"/>
    <lineage>
        <taxon>Eukaryota</taxon>
        <taxon>Metazoa</taxon>
        <taxon>Chordata</taxon>
        <taxon>Craniata</taxon>
        <taxon>Vertebrata</taxon>
        <taxon>Euteleostomi</taxon>
        <taxon>Actinopterygii</taxon>
        <taxon>Neopterygii</taxon>
        <taxon>Teleostei</taxon>
        <taxon>Neoteleostei</taxon>
        <taxon>Acanthomorphata</taxon>
        <taxon>Zeiogadaria</taxon>
        <taxon>Gadariae</taxon>
        <taxon>Gadiformes</taxon>
        <taxon>Gadoidei</taxon>
        <taxon>Gadidae</taxon>
        <taxon>Gadus</taxon>
    </lineage>
</organism>
<feature type="transmembrane region" description="Helical" evidence="4">
    <location>
        <begin position="181"/>
        <end position="202"/>
    </location>
</feature>
<dbReference type="EC" id="2.8.2.-" evidence="3"/>
<evidence type="ECO:0000256" key="1">
    <source>
        <dbReference type="ARBA" id="ARBA00005771"/>
    </source>
</evidence>
<keyword evidence="4" id="KW-1133">Transmembrane helix</keyword>
<name>A0A8C5AGU1_GADMO</name>
<evidence type="ECO:0000259" key="5">
    <source>
        <dbReference type="Pfam" id="PF00685"/>
    </source>
</evidence>
<dbReference type="Ensembl" id="ENSGMOT00000035950.1">
    <property type="protein sequence ID" value="ENSGMOP00000031404.1"/>
    <property type="gene ID" value="ENSGMOG00000034694.1"/>
</dbReference>
<evidence type="ECO:0000256" key="2">
    <source>
        <dbReference type="ARBA" id="ARBA00022679"/>
    </source>
</evidence>
<comment type="similarity">
    <text evidence="1 3">Belongs to the sulfotransferase 1 family.</text>
</comment>
<proteinExistence type="inferred from homology"/>
<dbReference type="Proteomes" id="UP000694546">
    <property type="component" value="Chromosome 18"/>
</dbReference>
<feature type="domain" description="Sulfotransferase" evidence="5">
    <location>
        <begin position="51"/>
        <end position="346"/>
    </location>
</feature>
<reference evidence="6" key="1">
    <citation type="submission" date="2025-08" db="UniProtKB">
        <authorList>
            <consortium name="Ensembl"/>
        </authorList>
    </citation>
    <scope>IDENTIFICATION</scope>
</reference>
<reference evidence="6" key="2">
    <citation type="submission" date="2025-09" db="UniProtKB">
        <authorList>
            <consortium name="Ensembl"/>
        </authorList>
    </citation>
    <scope>IDENTIFICATION</scope>
</reference>
<dbReference type="Gene3D" id="3.40.50.300">
    <property type="entry name" value="P-loop containing nucleotide triphosphate hydrolases"/>
    <property type="match status" value="1"/>
</dbReference>
<dbReference type="InterPro" id="IPR027417">
    <property type="entry name" value="P-loop_NTPase"/>
</dbReference>
<evidence type="ECO:0000313" key="6">
    <source>
        <dbReference type="Ensembl" id="ENSGMOP00000031404.1"/>
    </source>
</evidence>
<keyword evidence="4" id="KW-0812">Transmembrane</keyword>
<dbReference type="PANTHER" id="PTHR11783">
    <property type="entry name" value="SULFOTRANSFERASE SULT"/>
    <property type="match status" value="1"/>
</dbReference>
<dbReference type="SUPFAM" id="SSF52540">
    <property type="entry name" value="P-loop containing nucleoside triphosphate hydrolases"/>
    <property type="match status" value="1"/>
</dbReference>
<dbReference type="GO" id="GO:0008146">
    <property type="term" value="F:sulfotransferase activity"/>
    <property type="evidence" value="ECO:0007669"/>
    <property type="project" value="InterPro"/>
</dbReference>
<protein>
    <recommendedName>
        <fullName evidence="3">Sulfotransferase</fullName>
        <ecNumber evidence="3">2.8.2.-</ecNumber>
    </recommendedName>
</protein>
<dbReference type="Pfam" id="PF00685">
    <property type="entry name" value="Sulfotransfer_1"/>
    <property type="match status" value="1"/>
</dbReference>
<evidence type="ECO:0000256" key="3">
    <source>
        <dbReference type="RuleBase" id="RU361155"/>
    </source>
</evidence>
<sequence length="353" mass="41543">MCVSLVNYHSNHTGCRYDRRRPVYRVQGRIFIQKNSCPKEPEILRGVLFRPDDILIVTYPKSGTVWMQEIVPLILSQGDPVVVDTVPNWDRVPWLEARAYIQNLDQRPSPRVFITHFQYNMMPTGFLKVKPRVIYVMRNPRDVFTSYLHFSRMASYLVSPGTQTEFLNKFLDGKGIQYMDCLSIAFVHFYPLCLFSLLGLIFNPETGIRRLWPLHIHINFFSSLTLVIFGSWFDHVKGWLSATEQHIMYISYEEMILDLEASVTRMAQFLDTPLDSEMIRKITDRCVFKNMKKNKMSNYSLMPSTMMDQNVSEFLRKGIAGDWKNHLTAAEAENFDEFYRKQMKDVKYTFVWD</sequence>
<feature type="transmembrane region" description="Helical" evidence="4">
    <location>
        <begin position="214"/>
        <end position="233"/>
    </location>
</feature>
<keyword evidence="2 3" id="KW-0808">Transferase</keyword>
<keyword evidence="7" id="KW-1185">Reference proteome</keyword>